<keyword evidence="2" id="KW-0808">Transferase</keyword>
<gene>
    <name evidence="2" type="ORF">SAMN05216174_105317</name>
</gene>
<dbReference type="Pfam" id="PF14602">
    <property type="entry name" value="Hexapep_2"/>
    <property type="match status" value="2"/>
</dbReference>
<accession>A0A1G6QIJ6</accession>
<dbReference type="InterPro" id="IPR011004">
    <property type="entry name" value="Trimer_LpxA-like_sf"/>
</dbReference>
<dbReference type="PANTHER" id="PTHR43300:SF7">
    <property type="entry name" value="UDP-N-ACETYLBACILLOSAMINE N-ACETYLTRANSFERASE"/>
    <property type="match status" value="1"/>
</dbReference>
<name>A0A1G6QIJ6_9PSEU</name>
<dbReference type="PANTHER" id="PTHR43300">
    <property type="entry name" value="ACETYLTRANSFERASE"/>
    <property type="match status" value="1"/>
</dbReference>
<dbReference type="InterPro" id="IPR050179">
    <property type="entry name" value="Trans_hexapeptide_repeat"/>
</dbReference>
<reference evidence="3" key="1">
    <citation type="submission" date="2016-10" db="EMBL/GenBank/DDBJ databases">
        <authorList>
            <person name="Varghese N."/>
            <person name="Submissions S."/>
        </authorList>
    </citation>
    <scope>NUCLEOTIDE SEQUENCE [LARGE SCALE GENOMIC DNA]</scope>
    <source>
        <strain evidence="3">IBRC-M 10403</strain>
    </source>
</reference>
<evidence type="ECO:0000313" key="3">
    <source>
        <dbReference type="Proteomes" id="UP000199501"/>
    </source>
</evidence>
<evidence type="ECO:0000259" key="1">
    <source>
        <dbReference type="Pfam" id="PF17836"/>
    </source>
</evidence>
<feature type="domain" description="PglD N-terminal" evidence="1">
    <location>
        <begin position="5"/>
        <end position="69"/>
    </location>
</feature>
<dbReference type="CDD" id="cd03360">
    <property type="entry name" value="LbH_AT_putative"/>
    <property type="match status" value="1"/>
</dbReference>
<evidence type="ECO:0000313" key="2">
    <source>
        <dbReference type="EMBL" id="SDC92128.1"/>
    </source>
</evidence>
<dbReference type="Pfam" id="PF17836">
    <property type="entry name" value="PglD_N"/>
    <property type="match status" value="1"/>
</dbReference>
<keyword evidence="2" id="KW-0012">Acyltransferase</keyword>
<protein>
    <submittedName>
        <fullName evidence="2">Sugar O-acyltransferase, sialic acid O-acetyltransferase NeuD family</fullName>
    </submittedName>
</protein>
<dbReference type="STRING" id="1271860.SAMN05216174_105317"/>
<dbReference type="AlphaFoldDB" id="A0A1G6QIJ6"/>
<keyword evidence="3" id="KW-1185">Reference proteome</keyword>
<sequence>MSRPLLLVGAGGLAREVLAAARALPESFEPVGLLDDDQARHGSEVDGVPVLGPTDLVHEHTDAAVLVCVASPARPDGRANLVRRLGLPPERYATLVHPMASVAPGVTFGEGAVLLAGVVVTAPQRVGAHVVVMPHALFTHGDVIGDFVTCAGRATLSGDVTVAQSAYLGAGCVIRQGVHIGAKAVVGMGAVVLRDVPDGETWAGVPARELCESREEKT</sequence>
<dbReference type="SUPFAM" id="SSF51161">
    <property type="entry name" value="Trimeric LpxA-like enzymes"/>
    <property type="match status" value="1"/>
</dbReference>
<dbReference type="Proteomes" id="UP000199501">
    <property type="component" value="Unassembled WGS sequence"/>
</dbReference>
<dbReference type="RefSeq" id="WP_091450335.1">
    <property type="nucleotide sequence ID" value="NZ_FMZZ01000005.1"/>
</dbReference>
<dbReference type="NCBIfam" id="TIGR03570">
    <property type="entry name" value="NeuD_NnaD"/>
    <property type="match status" value="1"/>
</dbReference>
<dbReference type="OrthoDB" id="3697257at2"/>
<dbReference type="EMBL" id="FMZZ01000005">
    <property type="protein sequence ID" value="SDC92128.1"/>
    <property type="molecule type" value="Genomic_DNA"/>
</dbReference>
<dbReference type="Gene3D" id="2.160.10.10">
    <property type="entry name" value="Hexapeptide repeat proteins"/>
    <property type="match status" value="1"/>
</dbReference>
<dbReference type="InterPro" id="IPR041561">
    <property type="entry name" value="PglD_N"/>
</dbReference>
<dbReference type="InterPro" id="IPR001451">
    <property type="entry name" value="Hexapep"/>
</dbReference>
<dbReference type="GO" id="GO:0016746">
    <property type="term" value="F:acyltransferase activity"/>
    <property type="evidence" value="ECO:0007669"/>
    <property type="project" value="UniProtKB-KW"/>
</dbReference>
<organism evidence="2 3">
    <name type="scientific">Actinokineospora iranica</name>
    <dbReference type="NCBI Taxonomy" id="1271860"/>
    <lineage>
        <taxon>Bacteria</taxon>
        <taxon>Bacillati</taxon>
        <taxon>Actinomycetota</taxon>
        <taxon>Actinomycetes</taxon>
        <taxon>Pseudonocardiales</taxon>
        <taxon>Pseudonocardiaceae</taxon>
        <taxon>Actinokineospora</taxon>
    </lineage>
</organism>
<proteinExistence type="predicted"/>
<dbReference type="Gene3D" id="3.40.50.720">
    <property type="entry name" value="NAD(P)-binding Rossmann-like Domain"/>
    <property type="match status" value="1"/>
</dbReference>
<dbReference type="InterPro" id="IPR020019">
    <property type="entry name" value="AcTrfase_PglD-like"/>
</dbReference>